<proteinExistence type="inferred from homology"/>
<protein>
    <submittedName>
        <fullName evidence="5">Zinc ABC transporter substrate-binding protein</fullName>
    </submittedName>
</protein>
<evidence type="ECO:0000256" key="4">
    <source>
        <dbReference type="SAM" id="MobiDB-lite"/>
    </source>
</evidence>
<dbReference type="PANTHER" id="PTHR42953:SF3">
    <property type="entry name" value="HIGH-AFFINITY ZINC UPTAKE SYSTEM PROTEIN ZNUA"/>
    <property type="match status" value="1"/>
</dbReference>
<feature type="region of interest" description="Disordered" evidence="4">
    <location>
        <begin position="166"/>
        <end position="231"/>
    </location>
</feature>
<dbReference type="PANTHER" id="PTHR42953">
    <property type="entry name" value="HIGH-AFFINITY ZINC UPTAKE SYSTEM PROTEIN ZNUA-RELATED"/>
    <property type="match status" value="1"/>
</dbReference>
<dbReference type="GO" id="GO:0046872">
    <property type="term" value="F:metal ion binding"/>
    <property type="evidence" value="ECO:0007669"/>
    <property type="project" value="InterPro"/>
</dbReference>
<dbReference type="Proteomes" id="UP000284598">
    <property type="component" value="Unassembled WGS sequence"/>
</dbReference>
<dbReference type="Pfam" id="PF01297">
    <property type="entry name" value="ZnuA"/>
    <property type="match status" value="1"/>
</dbReference>
<dbReference type="InterPro" id="IPR006127">
    <property type="entry name" value="ZnuA-like"/>
</dbReference>
<evidence type="ECO:0000256" key="3">
    <source>
        <dbReference type="ARBA" id="ARBA00022729"/>
    </source>
</evidence>
<accession>A0A413RVF8</accession>
<evidence type="ECO:0000313" key="6">
    <source>
        <dbReference type="Proteomes" id="UP000284598"/>
    </source>
</evidence>
<gene>
    <name evidence="5" type="ORF">DW929_11370</name>
</gene>
<reference evidence="5 6" key="1">
    <citation type="submission" date="2018-08" db="EMBL/GenBank/DDBJ databases">
        <title>A genome reference for cultivated species of the human gut microbiota.</title>
        <authorList>
            <person name="Zou Y."/>
            <person name="Xue W."/>
            <person name="Luo G."/>
        </authorList>
    </citation>
    <scope>NUCLEOTIDE SEQUENCE [LARGE SCALE GENOMIC DNA]</scope>
    <source>
        <strain evidence="5 6">AM43-2</strain>
    </source>
</reference>
<evidence type="ECO:0000256" key="1">
    <source>
        <dbReference type="ARBA" id="ARBA00011028"/>
    </source>
</evidence>
<keyword evidence="2" id="KW-0813">Transport</keyword>
<dbReference type="Gene3D" id="3.40.50.1980">
    <property type="entry name" value="Nitrogenase molybdenum iron protein domain"/>
    <property type="match status" value="3"/>
</dbReference>
<dbReference type="EMBL" id="QSFO01000016">
    <property type="protein sequence ID" value="RHA52356.1"/>
    <property type="molecule type" value="Genomic_DNA"/>
</dbReference>
<feature type="compositionally biased region" description="Basic and acidic residues" evidence="4">
    <location>
        <begin position="166"/>
        <end position="228"/>
    </location>
</feature>
<dbReference type="AlphaFoldDB" id="A0A413RVF8"/>
<dbReference type="SUPFAM" id="SSF53807">
    <property type="entry name" value="Helical backbone' metal receptor"/>
    <property type="match status" value="1"/>
</dbReference>
<comment type="similarity">
    <text evidence="1">Belongs to the bacterial solute-binding protein 9 family.</text>
</comment>
<comment type="caution">
    <text evidence="5">The sequence shown here is derived from an EMBL/GenBank/DDBJ whole genome shotgun (WGS) entry which is preliminary data.</text>
</comment>
<sequence length="398" mass="45573">MKSNRVIKVFSKNKILKKEFIRENKFSRKTEFLRKSVVFIVTIAMILGMAGCGKTTEKEDNYRLKIVTSLFPYYDMARAVIGDVKGIDLKMIVTPGQDSHSFEPTPSDVIQMENADVLIYNGGSLETWIDTLLDSLNNKNQIKMKMMDYVDVLNEEIVEGMDTRFDSHDEHSHSEDSHNHKEHSHSEDSYNQEEGSHSEDSLKHEEHSHDSEVSDHEEESHNETDEHIWTSPVNEMIMTEKICETLSKALPEEKENFQKNAESYIKQLKELDSEIRIVVNNSKTKEIIFADKFPLQYFAKEYGLKYYAAFPGCGSDMEPSAKTIAFLVDKIKEDNIKAVFYLELSSHIVADAIETDTGAKPLQFNSCHNITQKQFDSGVTYVDLMKENVNNLKIALGE</sequence>
<keyword evidence="3" id="KW-0732">Signal</keyword>
<evidence type="ECO:0000313" key="5">
    <source>
        <dbReference type="EMBL" id="RHA52356.1"/>
    </source>
</evidence>
<name>A0A413RVF8_9FIRM</name>
<dbReference type="GO" id="GO:0030001">
    <property type="term" value="P:metal ion transport"/>
    <property type="evidence" value="ECO:0007669"/>
    <property type="project" value="InterPro"/>
</dbReference>
<evidence type="ECO:0000256" key="2">
    <source>
        <dbReference type="ARBA" id="ARBA00022448"/>
    </source>
</evidence>
<dbReference type="InterPro" id="IPR050492">
    <property type="entry name" value="Bact_metal-bind_prot9"/>
</dbReference>
<organism evidence="5 6">
    <name type="scientific">Eubacterium ventriosum</name>
    <dbReference type="NCBI Taxonomy" id="39496"/>
    <lineage>
        <taxon>Bacteria</taxon>
        <taxon>Bacillati</taxon>
        <taxon>Bacillota</taxon>
        <taxon>Clostridia</taxon>
        <taxon>Eubacteriales</taxon>
        <taxon>Eubacteriaceae</taxon>
        <taxon>Eubacterium</taxon>
    </lineage>
</organism>
<dbReference type="RefSeq" id="WP_118025791.1">
    <property type="nucleotide sequence ID" value="NZ_QSFO01000016.1"/>
</dbReference>